<feature type="transmembrane region" description="Helical" evidence="1">
    <location>
        <begin position="56"/>
        <end position="75"/>
    </location>
</feature>
<sequence length="200" mass="20795">METDDLIAVLAADKVAPKRPHLARRVLPGLVLSALLVGLVWQIRPDWAQAILRAPVLVKSLLPLALAALAGALLLRRAPDRRLPVAPFAMVAAMAACGWAVAVATGGDVMGNSALQCLVSIPVLALPIGLPLVLGLRHRVEPRPARAGLLAGLFAGAAATALYALHCNEDGAAFFLLWYGLGIAICGFAGRVAGRRMLGV</sequence>
<feature type="transmembrane region" description="Helical" evidence="1">
    <location>
        <begin position="172"/>
        <end position="194"/>
    </location>
</feature>
<evidence type="ECO:0000256" key="1">
    <source>
        <dbReference type="SAM" id="Phobius"/>
    </source>
</evidence>
<accession>A0A327YF10</accession>
<feature type="transmembrane region" description="Helical" evidence="1">
    <location>
        <begin position="87"/>
        <end position="107"/>
    </location>
</feature>
<feature type="transmembrane region" description="Helical" evidence="1">
    <location>
        <begin position="26"/>
        <end position="44"/>
    </location>
</feature>
<name>A0A327YF10_9RHOB</name>
<feature type="transmembrane region" description="Helical" evidence="1">
    <location>
        <begin position="113"/>
        <end position="135"/>
    </location>
</feature>
<comment type="caution">
    <text evidence="2">The sequence shown here is derived from an EMBL/GenBank/DDBJ whole genome shotgun (WGS) entry which is preliminary data.</text>
</comment>
<keyword evidence="1" id="KW-0472">Membrane</keyword>
<evidence type="ECO:0000313" key="2">
    <source>
        <dbReference type="EMBL" id="RAK19638.1"/>
    </source>
</evidence>
<dbReference type="EMBL" id="QLMG01000008">
    <property type="protein sequence ID" value="RAK19638.1"/>
    <property type="molecule type" value="Genomic_DNA"/>
</dbReference>
<proteinExistence type="predicted"/>
<reference evidence="2 3" key="1">
    <citation type="submission" date="2018-06" db="EMBL/GenBank/DDBJ databases">
        <title>Genomic Encyclopedia of Archaeal and Bacterial Type Strains, Phase II (KMG-II): from individual species to whole genera.</title>
        <authorList>
            <person name="Goeker M."/>
        </authorList>
    </citation>
    <scope>NUCLEOTIDE SEQUENCE [LARGE SCALE GENOMIC DNA]</scope>
    <source>
        <strain evidence="2 3">DSM 22011</strain>
    </source>
</reference>
<evidence type="ECO:0000313" key="3">
    <source>
        <dbReference type="Proteomes" id="UP000249165"/>
    </source>
</evidence>
<gene>
    <name evidence="2" type="ORF">ATI53_100820</name>
</gene>
<dbReference type="OrthoDB" id="7764375at2"/>
<organism evidence="2 3">
    <name type="scientific">Salipiger aestuarii</name>
    <dbReference type="NCBI Taxonomy" id="568098"/>
    <lineage>
        <taxon>Bacteria</taxon>
        <taxon>Pseudomonadati</taxon>
        <taxon>Pseudomonadota</taxon>
        <taxon>Alphaproteobacteria</taxon>
        <taxon>Rhodobacterales</taxon>
        <taxon>Roseobacteraceae</taxon>
        <taxon>Salipiger</taxon>
    </lineage>
</organism>
<dbReference type="AlphaFoldDB" id="A0A327YF10"/>
<feature type="transmembrane region" description="Helical" evidence="1">
    <location>
        <begin position="147"/>
        <end position="166"/>
    </location>
</feature>
<keyword evidence="1" id="KW-1133">Transmembrane helix</keyword>
<evidence type="ECO:0008006" key="4">
    <source>
        <dbReference type="Google" id="ProtNLM"/>
    </source>
</evidence>
<protein>
    <recommendedName>
        <fullName evidence="4">DUF1109 family protein</fullName>
    </recommendedName>
</protein>
<dbReference type="InterPro" id="IPR009495">
    <property type="entry name" value="NrsF"/>
</dbReference>
<dbReference type="RefSeq" id="WP_009504804.1">
    <property type="nucleotide sequence ID" value="NZ_LIGK01000008.1"/>
</dbReference>
<dbReference type="Pfam" id="PF06532">
    <property type="entry name" value="NrsF"/>
    <property type="match status" value="1"/>
</dbReference>
<keyword evidence="1" id="KW-0812">Transmembrane</keyword>
<keyword evidence="3" id="KW-1185">Reference proteome</keyword>
<dbReference type="Proteomes" id="UP000249165">
    <property type="component" value="Unassembled WGS sequence"/>
</dbReference>